<proteinExistence type="predicted"/>
<dbReference type="EMBL" id="CAMXCT020004190">
    <property type="protein sequence ID" value="CAL1161432.1"/>
    <property type="molecule type" value="Genomic_DNA"/>
</dbReference>
<evidence type="ECO:0000313" key="3">
    <source>
        <dbReference type="Proteomes" id="UP001152797"/>
    </source>
</evidence>
<organism evidence="1">
    <name type="scientific">Cladocopium goreaui</name>
    <dbReference type="NCBI Taxonomy" id="2562237"/>
    <lineage>
        <taxon>Eukaryota</taxon>
        <taxon>Sar</taxon>
        <taxon>Alveolata</taxon>
        <taxon>Dinophyceae</taxon>
        <taxon>Suessiales</taxon>
        <taxon>Symbiodiniaceae</taxon>
        <taxon>Cladocopium</taxon>
    </lineage>
</organism>
<name>A0A9P1DEM1_9DINO</name>
<reference evidence="2 3" key="2">
    <citation type="submission" date="2024-05" db="EMBL/GenBank/DDBJ databases">
        <authorList>
            <person name="Chen Y."/>
            <person name="Shah S."/>
            <person name="Dougan E. K."/>
            <person name="Thang M."/>
            <person name="Chan C."/>
        </authorList>
    </citation>
    <scope>NUCLEOTIDE SEQUENCE [LARGE SCALE GENOMIC DNA]</scope>
</reference>
<comment type="caution">
    <text evidence="1">The sequence shown here is derived from an EMBL/GenBank/DDBJ whole genome shotgun (WGS) entry which is preliminary data.</text>
</comment>
<dbReference type="AlphaFoldDB" id="A0A9P1DEM1"/>
<sequence length="419" mass="45305">MLSALVQQICSFNLFPEIQVAGDIRDARFGGCLEGLKFYRLAGQLELFEAQFEAAGTSRASRASRASRVQCVCAAGMAAVRMYNFGTLRQFCRSALTFGSARASALIFHQLLPEMLRILTLLTLATCGACGAECGEECVNDVNVASGSSAASRSQSLLQVAKTQTGGYEIGGDNTQSCSYQRERLPTPAECMEAAGALGKNYGFTGSYAGWPRDCFMYRDVIYFNEDQVTCSGRDSARLICKRVETTTTTTESLPNVLSYEIGAPGFDCAVGHVVSTHVECASSELLTAVGLSFSNWVSTHNLQFGCLYSSSLHSLFFNYYEGGSVDYNYMPVCKTESSPVIRNFNIGVFDTNSCAAGNPIQDVELCREAAAFFGEVFSAEGSYSGYPQGCFKFLNGDVYWNRHEGNLPSPNAAPICMG</sequence>
<gene>
    <name evidence="1" type="ORF">C1SCF055_LOCUS33539</name>
</gene>
<dbReference type="EMBL" id="CAMXCT010004190">
    <property type="protein sequence ID" value="CAI4008057.1"/>
    <property type="molecule type" value="Genomic_DNA"/>
</dbReference>
<dbReference type="EMBL" id="CAMXCT030004190">
    <property type="protein sequence ID" value="CAL4795369.1"/>
    <property type="molecule type" value="Genomic_DNA"/>
</dbReference>
<dbReference type="Proteomes" id="UP001152797">
    <property type="component" value="Unassembled WGS sequence"/>
</dbReference>
<keyword evidence="3" id="KW-1185">Reference proteome</keyword>
<accession>A0A9P1DEM1</accession>
<evidence type="ECO:0000313" key="2">
    <source>
        <dbReference type="EMBL" id="CAL4795369.1"/>
    </source>
</evidence>
<dbReference type="OrthoDB" id="436954at2759"/>
<protein>
    <submittedName>
        <fullName evidence="2">Poly [ADP-ribose] polymerase (PARP)</fullName>
    </submittedName>
</protein>
<reference evidence="1" key="1">
    <citation type="submission" date="2022-10" db="EMBL/GenBank/DDBJ databases">
        <authorList>
            <person name="Chen Y."/>
            <person name="Dougan E. K."/>
            <person name="Chan C."/>
            <person name="Rhodes N."/>
            <person name="Thang M."/>
        </authorList>
    </citation>
    <scope>NUCLEOTIDE SEQUENCE</scope>
</reference>
<evidence type="ECO:0000313" key="1">
    <source>
        <dbReference type="EMBL" id="CAI4008057.1"/>
    </source>
</evidence>